<name>A0AAD9CV55_PAPLA</name>
<keyword evidence="9" id="KW-1185">Reference proteome</keyword>
<feature type="transmembrane region" description="Helical" evidence="6">
    <location>
        <begin position="66"/>
        <end position="85"/>
    </location>
</feature>
<sequence>MFSLTYTIQNFYFLGCEYSNHFPRDTYAVCHSGSRWPYALLLCLPALVRLIQCVKRWHDSRLAIHLINAGKYLISIVQLCLFVLWRARGRSTSNASFIVWVLVSTATSVYTSAWDLIVDWSLFRPQSGLLRHDRGYSSRYVYYFAMASNVLIRFIWVWYIPDAKQYPNSRSFYFALAEMLRRWQWNFFRVETEHLGNADAYRVTREIPLPYRRIEHDSDEDDKQPELFRSKTNPITVHLDRLRRELVGEEQGRGPDAENLGPRGHARQREYEARRPGDTESDEPVSAA</sequence>
<dbReference type="PANTHER" id="PTHR10783">
    <property type="entry name" value="XENOTROPIC AND POLYTROPIC RETROVIRUS RECEPTOR 1-RELATED"/>
    <property type="match status" value="1"/>
</dbReference>
<protein>
    <submittedName>
        <fullName evidence="8">EXS-domain-containing protein</fullName>
    </submittedName>
</protein>
<evidence type="ECO:0000256" key="3">
    <source>
        <dbReference type="ARBA" id="ARBA00022989"/>
    </source>
</evidence>
<evidence type="ECO:0000256" key="1">
    <source>
        <dbReference type="ARBA" id="ARBA00004141"/>
    </source>
</evidence>
<keyword evidence="4 6" id="KW-0472">Membrane</keyword>
<dbReference type="Pfam" id="PF03124">
    <property type="entry name" value="EXS"/>
    <property type="match status" value="1"/>
</dbReference>
<evidence type="ECO:0000256" key="6">
    <source>
        <dbReference type="SAM" id="Phobius"/>
    </source>
</evidence>
<feature type="compositionally biased region" description="Basic and acidic residues" evidence="5">
    <location>
        <begin position="267"/>
        <end position="278"/>
    </location>
</feature>
<dbReference type="EMBL" id="JAODAN010000009">
    <property type="protein sequence ID" value="KAK1922100.1"/>
    <property type="molecule type" value="Genomic_DNA"/>
</dbReference>
<feature type="region of interest" description="Disordered" evidence="5">
    <location>
        <begin position="246"/>
        <end position="288"/>
    </location>
</feature>
<organism evidence="8 9">
    <name type="scientific">Papiliotrema laurentii</name>
    <name type="common">Cryptococcus laurentii</name>
    <dbReference type="NCBI Taxonomy" id="5418"/>
    <lineage>
        <taxon>Eukaryota</taxon>
        <taxon>Fungi</taxon>
        <taxon>Dikarya</taxon>
        <taxon>Basidiomycota</taxon>
        <taxon>Agaricomycotina</taxon>
        <taxon>Tremellomycetes</taxon>
        <taxon>Tremellales</taxon>
        <taxon>Rhynchogastremaceae</taxon>
        <taxon>Papiliotrema</taxon>
    </lineage>
</organism>
<evidence type="ECO:0000313" key="8">
    <source>
        <dbReference type="EMBL" id="KAK1922100.1"/>
    </source>
</evidence>
<dbReference type="AlphaFoldDB" id="A0AAD9CV55"/>
<keyword evidence="2 6" id="KW-0812">Transmembrane</keyword>
<keyword evidence="3 6" id="KW-1133">Transmembrane helix</keyword>
<reference evidence="8" key="1">
    <citation type="submission" date="2023-02" db="EMBL/GenBank/DDBJ databases">
        <title>Identification and recombinant expression of a fungal hydrolase from Papiliotrema laurentii that hydrolyzes apple cutin and clears colloidal polyester polyurethane.</title>
        <authorList>
            <consortium name="DOE Joint Genome Institute"/>
            <person name="Roman V.A."/>
            <person name="Bojanowski C."/>
            <person name="Crable B.R."/>
            <person name="Wagner D.N."/>
            <person name="Hung C.S."/>
            <person name="Nadeau L.J."/>
            <person name="Schratz L."/>
            <person name="Haridas S."/>
            <person name="Pangilinan J."/>
            <person name="Lipzen A."/>
            <person name="Na H."/>
            <person name="Yan M."/>
            <person name="Ng V."/>
            <person name="Grigoriev I.V."/>
            <person name="Spatafora J.W."/>
            <person name="Barlow D."/>
            <person name="Biffinger J."/>
            <person name="Kelley-Loughnane N."/>
            <person name="Varaljay V.A."/>
            <person name="Crookes-Goodson W.J."/>
        </authorList>
    </citation>
    <scope>NUCLEOTIDE SEQUENCE</scope>
    <source>
        <strain evidence="8">5307AH</strain>
    </source>
</reference>
<dbReference type="GO" id="GO:0000822">
    <property type="term" value="F:inositol hexakisphosphate binding"/>
    <property type="evidence" value="ECO:0007669"/>
    <property type="project" value="TreeGrafter"/>
</dbReference>
<evidence type="ECO:0000313" key="9">
    <source>
        <dbReference type="Proteomes" id="UP001182556"/>
    </source>
</evidence>
<dbReference type="Proteomes" id="UP001182556">
    <property type="component" value="Unassembled WGS sequence"/>
</dbReference>
<feature type="transmembrane region" description="Helical" evidence="6">
    <location>
        <begin position="97"/>
        <end position="120"/>
    </location>
</feature>
<accession>A0AAD9CV55</accession>
<feature type="compositionally biased region" description="Acidic residues" evidence="5">
    <location>
        <begin position="279"/>
        <end position="288"/>
    </location>
</feature>
<dbReference type="InterPro" id="IPR004342">
    <property type="entry name" value="EXS_C"/>
</dbReference>
<feature type="compositionally biased region" description="Basic and acidic residues" evidence="5">
    <location>
        <begin position="246"/>
        <end position="256"/>
    </location>
</feature>
<dbReference type="GO" id="GO:0005886">
    <property type="term" value="C:plasma membrane"/>
    <property type="evidence" value="ECO:0007669"/>
    <property type="project" value="TreeGrafter"/>
</dbReference>
<comment type="subcellular location">
    <subcellularLocation>
        <location evidence="1">Membrane</location>
        <topology evidence="1">Multi-pass membrane protein</topology>
    </subcellularLocation>
</comment>
<dbReference type="GO" id="GO:0006817">
    <property type="term" value="P:phosphate ion transport"/>
    <property type="evidence" value="ECO:0007669"/>
    <property type="project" value="TreeGrafter"/>
</dbReference>
<dbReference type="GO" id="GO:0005794">
    <property type="term" value="C:Golgi apparatus"/>
    <property type="evidence" value="ECO:0007669"/>
    <property type="project" value="TreeGrafter"/>
</dbReference>
<evidence type="ECO:0000259" key="7">
    <source>
        <dbReference type="PROSITE" id="PS51380"/>
    </source>
</evidence>
<gene>
    <name evidence="8" type="ORF">DB88DRAFT_381691</name>
</gene>
<feature type="domain" description="EXS" evidence="7">
    <location>
        <begin position="29"/>
        <end position="221"/>
    </location>
</feature>
<proteinExistence type="predicted"/>
<dbReference type="GO" id="GO:0016036">
    <property type="term" value="P:cellular response to phosphate starvation"/>
    <property type="evidence" value="ECO:0007669"/>
    <property type="project" value="TreeGrafter"/>
</dbReference>
<dbReference type="PROSITE" id="PS51380">
    <property type="entry name" value="EXS"/>
    <property type="match status" value="1"/>
</dbReference>
<evidence type="ECO:0000256" key="4">
    <source>
        <dbReference type="ARBA" id="ARBA00023136"/>
    </source>
</evidence>
<comment type="caution">
    <text evidence="8">The sequence shown here is derived from an EMBL/GenBank/DDBJ whole genome shotgun (WGS) entry which is preliminary data.</text>
</comment>
<evidence type="ECO:0000256" key="5">
    <source>
        <dbReference type="SAM" id="MobiDB-lite"/>
    </source>
</evidence>
<feature type="transmembrane region" description="Helical" evidence="6">
    <location>
        <begin position="140"/>
        <end position="159"/>
    </location>
</feature>
<evidence type="ECO:0000256" key="2">
    <source>
        <dbReference type="ARBA" id="ARBA00022692"/>
    </source>
</evidence>
<dbReference type="PANTHER" id="PTHR10783:SF103">
    <property type="entry name" value="SOLUTE CARRIER FAMILY 53 MEMBER 1"/>
    <property type="match status" value="1"/>
</dbReference>